<protein>
    <submittedName>
        <fullName evidence="1">Uncharacterized protein</fullName>
    </submittedName>
</protein>
<comment type="caution">
    <text evidence="1">The sequence shown here is derived from an EMBL/GenBank/DDBJ whole genome shotgun (WGS) entry which is preliminary data.</text>
</comment>
<organism evidence="1 2">
    <name type="scientific">Naganishia cerealis</name>
    <dbReference type="NCBI Taxonomy" id="610337"/>
    <lineage>
        <taxon>Eukaryota</taxon>
        <taxon>Fungi</taxon>
        <taxon>Dikarya</taxon>
        <taxon>Basidiomycota</taxon>
        <taxon>Agaricomycotina</taxon>
        <taxon>Tremellomycetes</taxon>
        <taxon>Filobasidiales</taxon>
        <taxon>Filobasidiaceae</taxon>
        <taxon>Naganishia</taxon>
    </lineage>
</organism>
<name>A0ACC2V3B2_9TREE</name>
<dbReference type="EMBL" id="JASBWR010000127">
    <property type="protein sequence ID" value="KAJ9093131.1"/>
    <property type="molecule type" value="Genomic_DNA"/>
</dbReference>
<evidence type="ECO:0000313" key="1">
    <source>
        <dbReference type="EMBL" id="KAJ9093131.1"/>
    </source>
</evidence>
<sequence length="249" mass="27771">MLDPGEVIVIDDSDEETMMRPPKAKRHRRGSSPLHLHQFGRQSQPININDFDSEVGLEELREAIDVGLHYVQEAGVAAGVDAVAQEEVEAPVMVTNATIITADEAAQALPQLINILPHLDPEYGLKLLREKILCEGQSHTIEHCLQSAVDQLLANVTYPKVQRFLKRKRLDTDSDDEDGEQVSGPQSTRFRNAAMNHLAASDPTCRIFQSGKSAYKTKTFLADERKGKAYIEKALIDLDNLFPLMKTEQ</sequence>
<proteinExistence type="predicted"/>
<keyword evidence="2" id="KW-1185">Reference proteome</keyword>
<accession>A0ACC2V3B2</accession>
<reference evidence="1" key="1">
    <citation type="submission" date="2023-04" db="EMBL/GenBank/DDBJ databases">
        <title>Draft Genome sequencing of Naganishia species isolated from polar environments using Oxford Nanopore Technology.</title>
        <authorList>
            <person name="Leo P."/>
            <person name="Venkateswaran K."/>
        </authorList>
    </citation>
    <scope>NUCLEOTIDE SEQUENCE</scope>
    <source>
        <strain evidence="1">MNA-CCFEE 5261</strain>
    </source>
</reference>
<dbReference type="Proteomes" id="UP001241377">
    <property type="component" value="Unassembled WGS sequence"/>
</dbReference>
<evidence type="ECO:0000313" key="2">
    <source>
        <dbReference type="Proteomes" id="UP001241377"/>
    </source>
</evidence>
<gene>
    <name evidence="1" type="ORF">QFC19_008474</name>
</gene>